<evidence type="ECO:0000313" key="3">
    <source>
        <dbReference type="Proteomes" id="UP000660668"/>
    </source>
</evidence>
<dbReference type="AlphaFoldDB" id="A0A930VRS7"/>
<keyword evidence="3" id="KW-1185">Reference proteome</keyword>
<sequence length="192" mass="20600">MGFWDWLTGRSRRKRTEPVSAPRAPTEADILASLARVEAMLADGTAPSVVRSRVERIDRTIRQTLPKLPQLGWGSADAYAVVATATDYLPEAVGGYLRLPRDWANSRPIEGGKTALMILVDQLELLASTMTKMLDAANRADAEALIAHGRFLEAKFGHASTGGALDTGGSLPVPPEPPTDTPTGPRSTLDLE</sequence>
<evidence type="ECO:0000313" key="2">
    <source>
        <dbReference type="EMBL" id="MBF4769808.1"/>
    </source>
</evidence>
<protein>
    <submittedName>
        <fullName evidence="2">Uncharacterized protein</fullName>
    </submittedName>
</protein>
<dbReference type="EMBL" id="JADKPO010000032">
    <property type="protein sequence ID" value="MBF4769808.1"/>
    <property type="molecule type" value="Genomic_DNA"/>
</dbReference>
<accession>A0A930VRS7</accession>
<proteinExistence type="predicted"/>
<reference evidence="2" key="1">
    <citation type="submission" date="2020-11" db="EMBL/GenBank/DDBJ databases">
        <title>Nocardioides cynanchi sp. nov., isolated from soil of rhizosphere of Cynanchum wilfordii.</title>
        <authorList>
            <person name="Lee J.-S."/>
            <person name="Suh M.K."/>
            <person name="Kim J.-S."/>
        </authorList>
    </citation>
    <scope>NUCLEOTIDE SEQUENCE</scope>
    <source>
        <strain evidence="2">KCTC 19276</strain>
    </source>
</reference>
<organism evidence="2 3">
    <name type="scientific">Nocardioides agariphilus</name>
    <dbReference type="NCBI Taxonomy" id="433664"/>
    <lineage>
        <taxon>Bacteria</taxon>
        <taxon>Bacillati</taxon>
        <taxon>Actinomycetota</taxon>
        <taxon>Actinomycetes</taxon>
        <taxon>Propionibacteriales</taxon>
        <taxon>Nocardioidaceae</taxon>
        <taxon>Nocardioides</taxon>
    </lineage>
</organism>
<gene>
    <name evidence="2" type="ORF">ISU10_18720</name>
</gene>
<dbReference type="RefSeq" id="WP_194697955.1">
    <property type="nucleotide sequence ID" value="NZ_JADKPO010000032.1"/>
</dbReference>
<dbReference type="Proteomes" id="UP000660668">
    <property type="component" value="Unassembled WGS sequence"/>
</dbReference>
<name>A0A930VRS7_9ACTN</name>
<comment type="caution">
    <text evidence="2">The sequence shown here is derived from an EMBL/GenBank/DDBJ whole genome shotgun (WGS) entry which is preliminary data.</text>
</comment>
<feature type="region of interest" description="Disordered" evidence="1">
    <location>
        <begin position="162"/>
        <end position="192"/>
    </location>
</feature>
<evidence type="ECO:0000256" key="1">
    <source>
        <dbReference type="SAM" id="MobiDB-lite"/>
    </source>
</evidence>